<evidence type="ECO:0000313" key="4">
    <source>
        <dbReference type="Proteomes" id="UP000323930"/>
    </source>
</evidence>
<keyword evidence="4" id="KW-1185">Reference proteome</keyword>
<dbReference type="RefSeq" id="WP_148544098.1">
    <property type="nucleotide sequence ID" value="NZ_VSDQ01000679.1"/>
</dbReference>
<evidence type="ECO:0000256" key="1">
    <source>
        <dbReference type="SAM" id="Coils"/>
    </source>
</evidence>
<keyword evidence="2" id="KW-0472">Membrane</keyword>
<protein>
    <submittedName>
        <fullName evidence="3">Uncharacterized protein</fullName>
    </submittedName>
</protein>
<keyword evidence="2" id="KW-0812">Transmembrane</keyword>
<keyword evidence="2" id="KW-1133">Transmembrane helix</keyword>
<evidence type="ECO:0000313" key="3">
    <source>
        <dbReference type="EMBL" id="TYA74855.1"/>
    </source>
</evidence>
<accession>A0A5D0HU67</accession>
<feature type="coiled-coil region" evidence="1">
    <location>
        <begin position="160"/>
        <end position="232"/>
    </location>
</feature>
<feature type="transmembrane region" description="Helical" evidence="2">
    <location>
        <begin position="45"/>
        <end position="65"/>
    </location>
</feature>
<evidence type="ECO:0000256" key="2">
    <source>
        <dbReference type="SAM" id="Phobius"/>
    </source>
</evidence>
<sequence length="254" mass="28851">MAPVKFDSKVKEQLEKRTIQPSSAAWNKLAERLDAEEQKGKTISYWWLGIAASVIGILLVAFQYFNGTSEEIVPEVVDNPIKTENVEVQQELLEVTPEEKHVIVKTTKEKIKAPILMEENQEIDLNPTSIELAANTKVENTPVVEHLEPVDALKEREKIFTFEEEKIQEVVAKVNNLKEQNKKVTEAEIEALLKQAQQEIAFKKLYDESTGIVDANALLQDVEEELDQSFRNRVFEALKKSYGTVKTAVATRNE</sequence>
<organism evidence="3 4">
    <name type="scientific">Seonamhaeicola marinus</name>
    <dbReference type="NCBI Taxonomy" id="1912246"/>
    <lineage>
        <taxon>Bacteria</taxon>
        <taxon>Pseudomonadati</taxon>
        <taxon>Bacteroidota</taxon>
        <taxon>Flavobacteriia</taxon>
        <taxon>Flavobacteriales</taxon>
        <taxon>Flavobacteriaceae</taxon>
    </lineage>
</organism>
<dbReference type="EMBL" id="VSDQ01000679">
    <property type="protein sequence ID" value="TYA74855.1"/>
    <property type="molecule type" value="Genomic_DNA"/>
</dbReference>
<gene>
    <name evidence="3" type="ORF">FUA24_16245</name>
</gene>
<proteinExistence type="predicted"/>
<keyword evidence="1" id="KW-0175">Coiled coil</keyword>
<dbReference type="AlphaFoldDB" id="A0A5D0HU67"/>
<dbReference type="OrthoDB" id="1247025at2"/>
<comment type="caution">
    <text evidence="3">The sequence shown here is derived from an EMBL/GenBank/DDBJ whole genome shotgun (WGS) entry which is preliminary data.</text>
</comment>
<name>A0A5D0HU67_9FLAO</name>
<dbReference type="Proteomes" id="UP000323930">
    <property type="component" value="Unassembled WGS sequence"/>
</dbReference>
<reference evidence="3 4" key="1">
    <citation type="submission" date="2019-08" db="EMBL/GenBank/DDBJ databases">
        <title>Seonamhaeicola sediminis sp. nov., isolated from marine sediment.</title>
        <authorList>
            <person name="Cao W.R."/>
        </authorList>
    </citation>
    <scope>NUCLEOTIDE SEQUENCE [LARGE SCALE GENOMIC DNA]</scope>
    <source>
        <strain evidence="3 4">B011</strain>
    </source>
</reference>